<accession>A0A0H5SK84</accession>
<dbReference type="Proteomes" id="UP000236497">
    <property type="component" value="Unassembled WGS sequence"/>
</dbReference>
<dbReference type="RefSeq" id="WP_103203283.1">
    <property type="nucleotide sequence ID" value="NZ_CVTD020000023.1"/>
</dbReference>
<evidence type="ECO:0000259" key="1">
    <source>
        <dbReference type="Pfam" id="PF14393"/>
    </source>
</evidence>
<evidence type="ECO:0000313" key="2">
    <source>
        <dbReference type="EMBL" id="CRZ35191.1"/>
    </source>
</evidence>
<dbReference type="OrthoDB" id="9798746at2"/>
<gene>
    <name evidence="2" type="ORF">HHT355_1993</name>
</gene>
<dbReference type="AlphaFoldDB" id="A0A0H5SK84"/>
<keyword evidence="3" id="KW-1185">Reference proteome</keyword>
<feature type="domain" description="DUF4422" evidence="1">
    <location>
        <begin position="172"/>
        <end position="360"/>
    </location>
</feature>
<dbReference type="Pfam" id="PF14393">
    <property type="entry name" value="DUF4422"/>
    <property type="match status" value="1"/>
</dbReference>
<dbReference type="InterPro" id="IPR025536">
    <property type="entry name" value="DUF4422"/>
</dbReference>
<organism evidence="2 3">
    <name type="scientific">Herbinix hemicellulosilytica</name>
    <dbReference type="NCBI Taxonomy" id="1564487"/>
    <lineage>
        <taxon>Bacteria</taxon>
        <taxon>Bacillati</taxon>
        <taxon>Bacillota</taxon>
        <taxon>Clostridia</taxon>
        <taxon>Lachnospirales</taxon>
        <taxon>Lachnospiraceae</taxon>
        <taxon>Herbinix</taxon>
    </lineage>
</organism>
<sequence>MYDPECEGEIAMNYTTEREQLWKRIEGADKFYIYGAQIVAYGVYKAISEVLGKYPKAFLVSSKVNNPTEIDSIPVSLVSGEINTDALIIVATPEIYHDEIKEILENYKLNNLLFVDSHVEYLIMSKYFQKLGTFKLLEDLPFYKSSDELPGVKMFMAKHHRDKRLKGQYDIPSWVIPIQVGASLTDLRITELLDNTGDNISNKNYKYSELTAMYWAWKNIREEYLGICHYRRILLLDTEDLIKIKQNNINVVLPLPFVCYPDASGQYGRYISAEDQEKLMEVLKETDPEYYRAALKILKGPYLYNYNMFLADSETFNEYCNWIFPVLKRAEELCEPSGQERTDRYLGYFAEVLTALYFLYNKNNLKIVHGEKKWMV</sequence>
<proteinExistence type="predicted"/>
<reference evidence="2 3" key="1">
    <citation type="submission" date="2015-06" db="EMBL/GenBank/DDBJ databases">
        <authorList>
            <person name="Wibberg Daniel"/>
        </authorList>
    </citation>
    <scope>NUCLEOTIDE SEQUENCE [LARGE SCALE GENOMIC DNA]</scope>
    <source>
        <strain evidence="2 3">T3/55T</strain>
    </source>
</reference>
<dbReference type="EMBL" id="CVTD020000023">
    <property type="protein sequence ID" value="CRZ35191.1"/>
    <property type="molecule type" value="Genomic_DNA"/>
</dbReference>
<evidence type="ECO:0000313" key="3">
    <source>
        <dbReference type="Proteomes" id="UP000236497"/>
    </source>
</evidence>
<protein>
    <recommendedName>
        <fullName evidence="1">DUF4422 domain-containing protein</fullName>
    </recommendedName>
</protein>
<name>A0A0H5SK84_HERHM</name>